<dbReference type="EMBL" id="CAJPDS010000004">
    <property type="protein sequence ID" value="CAF9906456.1"/>
    <property type="molecule type" value="Genomic_DNA"/>
</dbReference>
<dbReference type="Gene3D" id="1.10.357.150">
    <property type="match status" value="1"/>
</dbReference>
<dbReference type="GO" id="GO:0005737">
    <property type="term" value="C:cytoplasm"/>
    <property type="evidence" value="ECO:0007669"/>
    <property type="project" value="GOC"/>
</dbReference>
<dbReference type="AlphaFoldDB" id="A0A8H3EP80"/>
<evidence type="ECO:0000313" key="4">
    <source>
        <dbReference type="Proteomes" id="UP000664521"/>
    </source>
</evidence>
<accession>A0A8H3EP80</accession>
<feature type="compositionally biased region" description="Polar residues" evidence="1">
    <location>
        <begin position="512"/>
        <end position="525"/>
    </location>
</feature>
<proteinExistence type="predicted"/>
<dbReference type="OrthoDB" id="534815at2759"/>
<dbReference type="InterPro" id="IPR046362">
    <property type="entry name" value="Zw10/DSL1_C_sf"/>
</dbReference>
<gene>
    <name evidence="3" type="ORF">HETSPECPRED_006192</name>
</gene>
<protein>
    <recommendedName>
        <fullName evidence="2">ZW10 C-terminal helical domain-containing protein</fullName>
    </recommendedName>
</protein>
<keyword evidence="4" id="KW-1185">Reference proteome</keyword>
<dbReference type="PANTHER" id="PTHR12205">
    <property type="entry name" value="CENTROMERE/KINETOCHORE PROTEIN ZW10"/>
    <property type="match status" value="1"/>
</dbReference>
<sequence length="843" mass="94248">MPPDVLYHQYGQALLDSVRDGSYPESEEVISAELPPAAIPDILNNLEQTRNDVKANIQIISKDSAPDIDGWISQAKQLRQDIELAHDTSSNIINETVDSLNLQGQVRDAANKVALLDGELAFTKTLISFFERIDKLRKVLASIERSILNDQIVELTDTLVQASTELDDIRAQHDTCVAEVLKARLNSLREEVERSLLFHWNTLLRVEVSSSSVSAQQAIQRNAVITLDAVSKALSTLGLLGNAISTFCTNLEKAILLPRLQWHPDESTRSIILDRDLLRVSESSTEPILQNLFDDISKVIRFLGEHLPRSILRDASKILMPNLLSRLKSVWLSSAVPIDLEATETLQSIIQSVIDFSNLLEKQEWPGKADLMDWVEDIPRFWLGKRRQQSLDRVKSLLAGRPRTARTVERVETQFVSPKEGIFTNAEAANEWNAEWSDDEGSVRPNPGNVGLNHSKNTEKDEDVVAWGLDEFNEGEAQPQEPELRGDCEEDAWGWGEEEEASGERSHATKKAVSNPSKQESNGSFGTAPRTAMEITLKETYNITSLPIELLAIIRDIIIDVELIQSKNSQSPIASAAIGLLDLPSLVLTMYRAGASISYSLNPSGNMFLYNDSLWLAERLQELSEKHAKARLQLTADIQALSTLSKRAYGKEMESQRTILSDMLDGAQGLVQCTEPPFAQECDLAITSAVERVRDLHVQWEPILSHSALLQSLGSLLSTLITKMIVDVEDMSDISEPESQQLAIFCSRVASLENLFLPHMRSRERVEAVASLTAVYTPGWLKFQYLTNILESSLADIKFLWEEGELSLEFDVNEVVELVEALFADTEHRRRAIGEMRRLSGNR</sequence>
<dbReference type="Proteomes" id="UP000664521">
    <property type="component" value="Unassembled WGS sequence"/>
</dbReference>
<name>A0A8H3EP80_9LECA</name>
<dbReference type="Pfam" id="PF22766">
    <property type="entry name" value="ZW10_C2"/>
    <property type="match status" value="1"/>
</dbReference>
<dbReference type="InterPro" id="IPR055148">
    <property type="entry name" value="ZW10_C_2"/>
</dbReference>
<comment type="caution">
    <text evidence="3">The sequence shown here is derived from an EMBL/GenBank/DDBJ whole genome shotgun (WGS) entry which is preliminary data.</text>
</comment>
<evidence type="ECO:0000256" key="1">
    <source>
        <dbReference type="SAM" id="MobiDB-lite"/>
    </source>
</evidence>
<dbReference type="GO" id="GO:0006888">
    <property type="term" value="P:endoplasmic reticulum to Golgi vesicle-mediated transport"/>
    <property type="evidence" value="ECO:0007669"/>
    <property type="project" value="TreeGrafter"/>
</dbReference>
<dbReference type="GO" id="GO:0007094">
    <property type="term" value="P:mitotic spindle assembly checkpoint signaling"/>
    <property type="evidence" value="ECO:0007669"/>
    <property type="project" value="TreeGrafter"/>
</dbReference>
<feature type="region of interest" description="Disordered" evidence="1">
    <location>
        <begin position="496"/>
        <end position="527"/>
    </location>
</feature>
<reference evidence="3" key="1">
    <citation type="submission" date="2021-03" db="EMBL/GenBank/DDBJ databases">
        <authorList>
            <person name="Tagirdzhanova G."/>
        </authorList>
    </citation>
    <scope>NUCLEOTIDE SEQUENCE</scope>
</reference>
<feature type="domain" description="ZW10 C-terminal helical" evidence="2">
    <location>
        <begin position="685"/>
        <end position="833"/>
    </location>
</feature>
<organism evidence="3 4">
    <name type="scientific">Heterodermia speciosa</name>
    <dbReference type="NCBI Taxonomy" id="116794"/>
    <lineage>
        <taxon>Eukaryota</taxon>
        <taxon>Fungi</taxon>
        <taxon>Dikarya</taxon>
        <taxon>Ascomycota</taxon>
        <taxon>Pezizomycotina</taxon>
        <taxon>Lecanoromycetes</taxon>
        <taxon>OSLEUM clade</taxon>
        <taxon>Lecanoromycetidae</taxon>
        <taxon>Caliciales</taxon>
        <taxon>Physciaceae</taxon>
        <taxon>Heterodermia</taxon>
    </lineage>
</organism>
<dbReference type="PANTHER" id="PTHR12205:SF0">
    <property type="entry name" value="CENTROMERE_KINETOCHORE PROTEIN ZW10 HOMOLOG"/>
    <property type="match status" value="1"/>
</dbReference>
<dbReference type="GO" id="GO:1990423">
    <property type="term" value="C:RZZ complex"/>
    <property type="evidence" value="ECO:0007669"/>
    <property type="project" value="TreeGrafter"/>
</dbReference>
<evidence type="ECO:0000313" key="3">
    <source>
        <dbReference type="EMBL" id="CAF9906456.1"/>
    </source>
</evidence>
<evidence type="ECO:0000259" key="2">
    <source>
        <dbReference type="Pfam" id="PF22766"/>
    </source>
</evidence>
<feature type="region of interest" description="Disordered" evidence="1">
    <location>
        <begin position="434"/>
        <end position="460"/>
    </location>
</feature>